<dbReference type="PANTHER" id="PTHR30471">
    <property type="entry name" value="DNA REPAIR PROTEIN RADC"/>
    <property type="match status" value="1"/>
</dbReference>
<proteinExistence type="inferred from homology"/>
<dbReference type="CDD" id="cd08071">
    <property type="entry name" value="MPN_DUF2466"/>
    <property type="match status" value="1"/>
</dbReference>
<gene>
    <name evidence="8" type="ORF">L21SP2_0754</name>
</gene>
<feature type="domain" description="MPN" evidence="7">
    <location>
        <begin position="103"/>
        <end position="224"/>
    </location>
</feature>
<reference evidence="8 9" key="1">
    <citation type="journal article" date="2015" name="Stand. Genomic Sci.">
        <title>Complete genome sequence and description of Salinispira pacifica gen. nov., sp. nov., a novel spirochaete isolated form a hypersaline microbial mat.</title>
        <authorList>
            <person name="Ben Hania W."/>
            <person name="Joseph M."/>
            <person name="Schumann P."/>
            <person name="Bunk B."/>
            <person name="Fiebig A."/>
            <person name="Sproer C."/>
            <person name="Klenk H.P."/>
            <person name="Fardeau M.L."/>
            <person name="Spring S."/>
        </authorList>
    </citation>
    <scope>NUCLEOTIDE SEQUENCE [LARGE SCALE GENOMIC DNA]</scope>
    <source>
        <strain evidence="8 9">L21-RPul-D2</strain>
    </source>
</reference>
<dbReference type="InterPro" id="IPR025657">
    <property type="entry name" value="RadC_JAB"/>
</dbReference>
<dbReference type="Proteomes" id="UP000018680">
    <property type="component" value="Chromosome"/>
</dbReference>
<evidence type="ECO:0000259" key="7">
    <source>
        <dbReference type="PROSITE" id="PS50249"/>
    </source>
</evidence>
<name>V5WF60_9SPIO</name>
<dbReference type="PROSITE" id="PS50249">
    <property type="entry name" value="MPN"/>
    <property type="match status" value="1"/>
</dbReference>
<dbReference type="NCBIfam" id="TIGR00608">
    <property type="entry name" value="radc"/>
    <property type="match status" value="1"/>
</dbReference>
<dbReference type="InterPro" id="IPR001405">
    <property type="entry name" value="UPF0758"/>
</dbReference>
<dbReference type="AlphaFoldDB" id="V5WF60"/>
<dbReference type="InterPro" id="IPR037518">
    <property type="entry name" value="MPN"/>
</dbReference>
<dbReference type="InterPro" id="IPR020891">
    <property type="entry name" value="UPF0758_CS"/>
</dbReference>
<dbReference type="GO" id="GO:0008237">
    <property type="term" value="F:metallopeptidase activity"/>
    <property type="evidence" value="ECO:0007669"/>
    <property type="project" value="UniProtKB-KW"/>
</dbReference>
<dbReference type="RefSeq" id="WP_024267110.1">
    <property type="nucleotide sequence ID" value="NC_023035.1"/>
</dbReference>
<keyword evidence="9" id="KW-1185">Reference proteome</keyword>
<dbReference type="NCBIfam" id="NF000642">
    <property type="entry name" value="PRK00024.1"/>
    <property type="match status" value="1"/>
</dbReference>
<evidence type="ECO:0000256" key="5">
    <source>
        <dbReference type="ARBA" id="ARBA00023049"/>
    </source>
</evidence>
<sequence length="224" mass="24208">MKNQSIEYAGEIAGPPREKAQALGIGSLSDAELVALLIGWGAKGSGVLDVAMQACVVLDSGGGQAPGNTEALTKIRGLGRVKSMQIAAALELGRRRYKPGLRRIQSPEDAWNCVRHYGDRLQEHFFVLCLNGAHELTCYEMISKGLLNRSLVHPREVFAPAISGRNAAIVVAHNHPSGNLTPSSEDMEVTRRLQEAGDILGISLLDHIIFSATEYISLREQGEI</sequence>
<dbReference type="PROSITE" id="PS01302">
    <property type="entry name" value="UPF0758"/>
    <property type="match status" value="1"/>
</dbReference>
<accession>V5WF60</accession>
<dbReference type="GO" id="GO:0046872">
    <property type="term" value="F:metal ion binding"/>
    <property type="evidence" value="ECO:0007669"/>
    <property type="project" value="UniProtKB-KW"/>
</dbReference>
<keyword evidence="2" id="KW-0479">Metal-binding</keyword>
<evidence type="ECO:0000256" key="1">
    <source>
        <dbReference type="ARBA" id="ARBA00022670"/>
    </source>
</evidence>
<dbReference type="EMBL" id="CP006939">
    <property type="protein sequence ID" value="AHC14179.1"/>
    <property type="molecule type" value="Genomic_DNA"/>
</dbReference>
<dbReference type="OrthoDB" id="9804482at2"/>
<dbReference type="STRING" id="1307761.L21SP2_0754"/>
<evidence type="ECO:0000256" key="2">
    <source>
        <dbReference type="ARBA" id="ARBA00022723"/>
    </source>
</evidence>
<keyword evidence="1" id="KW-0645">Protease</keyword>
<dbReference type="GO" id="GO:0006508">
    <property type="term" value="P:proteolysis"/>
    <property type="evidence" value="ECO:0007669"/>
    <property type="project" value="UniProtKB-KW"/>
</dbReference>
<dbReference type="PANTHER" id="PTHR30471:SF3">
    <property type="entry name" value="UPF0758 PROTEIN YEES-RELATED"/>
    <property type="match status" value="1"/>
</dbReference>
<dbReference type="Pfam" id="PF20582">
    <property type="entry name" value="UPF0758_N"/>
    <property type="match status" value="1"/>
</dbReference>
<evidence type="ECO:0000256" key="3">
    <source>
        <dbReference type="ARBA" id="ARBA00022801"/>
    </source>
</evidence>
<dbReference type="PATRIC" id="fig|1307761.3.peg.754"/>
<keyword evidence="4" id="KW-0862">Zinc</keyword>
<protein>
    <submittedName>
        <fullName evidence="8">DNA repair protein RadC</fullName>
    </submittedName>
</protein>
<evidence type="ECO:0000313" key="9">
    <source>
        <dbReference type="Proteomes" id="UP000018680"/>
    </source>
</evidence>
<dbReference type="Pfam" id="PF04002">
    <property type="entry name" value="RadC"/>
    <property type="match status" value="1"/>
</dbReference>
<dbReference type="InterPro" id="IPR046778">
    <property type="entry name" value="UPF0758_N"/>
</dbReference>
<evidence type="ECO:0000256" key="6">
    <source>
        <dbReference type="RuleBase" id="RU003797"/>
    </source>
</evidence>
<evidence type="ECO:0000313" key="8">
    <source>
        <dbReference type="EMBL" id="AHC14179.1"/>
    </source>
</evidence>
<keyword evidence="5" id="KW-0482">Metalloprotease</keyword>
<dbReference type="eggNOG" id="COG2003">
    <property type="taxonomic scope" value="Bacteria"/>
</dbReference>
<dbReference type="Gene3D" id="3.40.140.10">
    <property type="entry name" value="Cytidine Deaminase, domain 2"/>
    <property type="match status" value="1"/>
</dbReference>
<dbReference type="KEGG" id="slr:L21SP2_0754"/>
<comment type="similarity">
    <text evidence="6">Belongs to the UPF0758 family.</text>
</comment>
<keyword evidence="3" id="KW-0378">Hydrolase</keyword>
<organism evidence="8 9">
    <name type="scientific">Salinispira pacifica</name>
    <dbReference type="NCBI Taxonomy" id="1307761"/>
    <lineage>
        <taxon>Bacteria</taxon>
        <taxon>Pseudomonadati</taxon>
        <taxon>Spirochaetota</taxon>
        <taxon>Spirochaetia</taxon>
        <taxon>Spirochaetales</taxon>
        <taxon>Spirochaetaceae</taxon>
        <taxon>Salinispira</taxon>
    </lineage>
</organism>
<dbReference type="HOGENOM" id="CLU_073529_0_2_12"/>
<evidence type="ECO:0000256" key="4">
    <source>
        <dbReference type="ARBA" id="ARBA00022833"/>
    </source>
</evidence>